<dbReference type="FunFam" id="3.20.20.140:FF:000071">
    <property type="entry name" value="Dihydroorotase, homodimeric type, variant"/>
    <property type="match status" value="1"/>
</dbReference>
<evidence type="ECO:0000313" key="10">
    <source>
        <dbReference type="Proteomes" id="UP000827549"/>
    </source>
</evidence>
<dbReference type="GeneID" id="87812416"/>
<evidence type="ECO:0000256" key="1">
    <source>
        <dbReference type="ARBA" id="ARBA00004880"/>
    </source>
</evidence>
<organism evidence="9 10">
    <name type="scientific">Vanrija pseudolonga</name>
    <dbReference type="NCBI Taxonomy" id="143232"/>
    <lineage>
        <taxon>Eukaryota</taxon>
        <taxon>Fungi</taxon>
        <taxon>Dikarya</taxon>
        <taxon>Basidiomycota</taxon>
        <taxon>Agaricomycotina</taxon>
        <taxon>Tremellomycetes</taxon>
        <taxon>Trichosporonales</taxon>
        <taxon>Trichosporonaceae</taxon>
        <taxon>Vanrija</taxon>
    </lineage>
</organism>
<dbReference type="InterPro" id="IPR032466">
    <property type="entry name" value="Metal_Hydrolase"/>
</dbReference>
<protein>
    <recommendedName>
        <fullName evidence="3">dihydroorotase</fullName>
        <ecNumber evidence="3">3.5.2.3</ecNumber>
    </recommendedName>
</protein>
<dbReference type="GO" id="GO:0046872">
    <property type="term" value="F:metal ion binding"/>
    <property type="evidence" value="ECO:0007669"/>
    <property type="project" value="UniProtKB-KW"/>
</dbReference>
<evidence type="ECO:0000256" key="2">
    <source>
        <dbReference type="ARBA" id="ARBA00005631"/>
    </source>
</evidence>
<dbReference type="CDD" id="cd01294">
    <property type="entry name" value="DHOase"/>
    <property type="match status" value="1"/>
</dbReference>
<accession>A0AAF1BM18</accession>
<evidence type="ECO:0000256" key="3">
    <source>
        <dbReference type="ARBA" id="ARBA00012860"/>
    </source>
</evidence>
<evidence type="ECO:0000259" key="8">
    <source>
        <dbReference type="Pfam" id="PF04909"/>
    </source>
</evidence>
<dbReference type="NCBIfam" id="TIGR00856">
    <property type="entry name" value="pyrC_dimer"/>
    <property type="match status" value="1"/>
</dbReference>
<dbReference type="Gene3D" id="3.20.20.140">
    <property type="entry name" value="Metal-dependent hydrolases"/>
    <property type="match status" value="1"/>
</dbReference>
<dbReference type="PROSITE" id="PS00482">
    <property type="entry name" value="DIHYDROOROTASE_1"/>
    <property type="match status" value="1"/>
</dbReference>
<dbReference type="InterPro" id="IPR002195">
    <property type="entry name" value="Dihydroorotase_CS"/>
</dbReference>
<comment type="pathway">
    <text evidence="1">Pyrimidine metabolism; UMP biosynthesis via de novo pathway; (S)-dihydroorotate from bicarbonate: step 3/3.</text>
</comment>
<keyword evidence="6" id="KW-0862">Zinc</keyword>
<dbReference type="GO" id="GO:0006207">
    <property type="term" value="P:'de novo' pyrimidine nucleobase biosynthetic process"/>
    <property type="evidence" value="ECO:0007669"/>
    <property type="project" value="TreeGrafter"/>
</dbReference>
<comment type="similarity">
    <text evidence="2">Belongs to the metallo-dependent hydrolases superfamily. DHOase family. Class II DHOase subfamily.</text>
</comment>
<proteinExistence type="inferred from homology"/>
<dbReference type="GO" id="GO:0006221">
    <property type="term" value="P:pyrimidine nucleotide biosynthetic process"/>
    <property type="evidence" value="ECO:0007669"/>
    <property type="project" value="UniProtKB-KW"/>
</dbReference>
<dbReference type="GO" id="GO:0005737">
    <property type="term" value="C:cytoplasm"/>
    <property type="evidence" value="ECO:0007669"/>
    <property type="project" value="TreeGrafter"/>
</dbReference>
<dbReference type="GO" id="GO:0004151">
    <property type="term" value="F:dihydroorotase activity"/>
    <property type="evidence" value="ECO:0007669"/>
    <property type="project" value="UniProtKB-EC"/>
</dbReference>
<dbReference type="EMBL" id="CP086720">
    <property type="protein sequence ID" value="WOO85767.1"/>
    <property type="molecule type" value="Genomic_DNA"/>
</dbReference>
<dbReference type="RefSeq" id="XP_062631793.1">
    <property type="nucleotide sequence ID" value="XM_062775809.1"/>
</dbReference>
<keyword evidence="7" id="KW-0665">Pyrimidine biosynthesis</keyword>
<dbReference type="PANTHER" id="PTHR43137:SF1">
    <property type="entry name" value="DIHYDROOROTASE"/>
    <property type="match status" value="1"/>
</dbReference>
<gene>
    <name evidence="9" type="primary">PYR3</name>
    <name evidence="9" type="ORF">LOC62_07G009253</name>
</gene>
<dbReference type="PIRSF" id="PIRSF001237">
    <property type="entry name" value="DHOdimr"/>
    <property type="match status" value="1"/>
</dbReference>
<dbReference type="InterPro" id="IPR006680">
    <property type="entry name" value="Amidohydro-rel"/>
</dbReference>
<reference evidence="9" key="1">
    <citation type="submission" date="2023-10" db="EMBL/GenBank/DDBJ databases">
        <authorList>
            <person name="Noh H."/>
        </authorList>
    </citation>
    <scope>NUCLEOTIDE SEQUENCE</scope>
    <source>
        <strain evidence="9">DUCC4014</strain>
    </source>
</reference>
<feature type="domain" description="Amidohydrolase-related" evidence="8">
    <location>
        <begin position="100"/>
        <end position="199"/>
    </location>
</feature>
<dbReference type="Pfam" id="PF04909">
    <property type="entry name" value="Amidohydro_2"/>
    <property type="match status" value="1"/>
</dbReference>
<dbReference type="PROSITE" id="PS00483">
    <property type="entry name" value="DIHYDROOROTASE_2"/>
    <property type="match status" value="1"/>
</dbReference>
<dbReference type="InterPro" id="IPR004721">
    <property type="entry name" value="DHOdimr"/>
</dbReference>
<dbReference type="SUPFAM" id="SSF51556">
    <property type="entry name" value="Metallo-dependent hydrolases"/>
    <property type="match status" value="1"/>
</dbReference>
<dbReference type="HAMAP" id="MF_00219">
    <property type="entry name" value="PyrC_classII"/>
    <property type="match status" value="1"/>
</dbReference>
<sequence length="377" mass="40950">MQRLAAALRLSTPTHIATRRTIMSGPSQITLPSPADFHVHVRQGAMSELVTPHVAQGGIRTAYIMPNLVPPLTKTEAVLAYKKDLERIAPKTEFLMTLYLHPEVTPEEIRKAAKAGISGVKSYPRGVTTNSSSGIEDYGVYYPVFKAMEEEGLVLNLHGEVPSDDEKNISILNAEKHFLEHLRKLAADFPKLRIVLEHVTTSEAVECVKSLPANVAATITAHHLWLTIDTVAPQPHHFCKPLAKEPKDRKALQDAIKSGNPKFFLGSDSAPHPSASKAPSISESGELHACAAGCYTSPYLVPLVATLLESFGALDKLAGYVSEHGRAFYKVPAKAGDELTLRRPATAVKVPARLDGAEGIEVVPFWAGKELGWEIVN</sequence>
<keyword evidence="10" id="KW-1185">Reference proteome</keyword>
<dbReference type="PANTHER" id="PTHR43137">
    <property type="entry name" value="DIHYDROOROTASE"/>
    <property type="match status" value="1"/>
</dbReference>
<dbReference type="AlphaFoldDB" id="A0AAF1BM18"/>
<evidence type="ECO:0000256" key="6">
    <source>
        <dbReference type="ARBA" id="ARBA00022833"/>
    </source>
</evidence>
<dbReference type="Proteomes" id="UP000827549">
    <property type="component" value="Chromosome 7"/>
</dbReference>
<keyword evidence="5" id="KW-0378">Hydrolase</keyword>
<keyword evidence="4" id="KW-0479">Metal-binding</keyword>
<evidence type="ECO:0000256" key="4">
    <source>
        <dbReference type="ARBA" id="ARBA00022723"/>
    </source>
</evidence>
<evidence type="ECO:0000313" key="9">
    <source>
        <dbReference type="EMBL" id="WOO85767.1"/>
    </source>
</evidence>
<name>A0AAF1BM18_9TREE</name>
<dbReference type="EC" id="3.5.2.3" evidence="3"/>
<evidence type="ECO:0000256" key="7">
    <source>
        <dbReference type="ARBA" id="ARBA00022975"/>
    </source>
</evidence>
<evidence type="ECO:0000256" key="5">
    <source>
        <dbReference type="ARBA" id="ARBA00022801"/>
    </source>
</evidence>